<dbReference type="PANTHER" id="PTHR38465">
    <property type="entry name" value="HTH-TYPE TRANSCRIPTIONAL REGULATOR MJ1563-RELATED"/>
    <property type="match status" value="1"/>
</dbReference>
<dbReference type="SUPFAM" id="SSF46785">
    <property type="entry name" value="Winged helix' DNA-binding domain"/>
    <property type="match status" value="1"/>
</dbReference>
<evidence type="ECO:0000256" key="2">
    <source>
        <dbReference type="ARBA" id="ARBA00023125"/>
    </source>
</evidence>
<evidence type="ECO:0008006" key="6">
    <source>
        <dbReference type="Google" id="ProtNLM"/>
    </source>
</evidence>
<gene>
    <name evidence="4" type="ORF">GCM10025791_26600</name>
</gene>
<dbReference type="PANTHER" id="PTHR38465:SF1">
    <property type="entry name" value="HTH-TYPE TRANSCRIPTIONAL REGULATOR MJ1563-RELATED"/>
    <property type="match status" value="1"/>
</dbReference>
<dbReference type="RefSeq" id="WP_345422945.1">
    <property type="nucleotide sequence ID" value="NZ_AP031496.1"/>
</dbReference>
<dbReference type="EMBL" id="BAABLX010000024">
    <property type="protein sequence ID" value="GAA4946005.1"/>
    <property type="molecule type" value="Genomic_DNA"/>
</dbReference>
<comment type="caution">
    <text evidence="4">The sequence shown here is derived from an EMBL/GenBank/DDBJ whole genome shotgun (WGS) entry which is preliminary data.</text>
</comment>
<dbReference type="InterPro" id="IPR052362">
    <property type="entry name" value="HTH-GbsR_regulator"/>
</dbReference>
<evidence type="ECO:0000256" key="1">
    <source>
        <dbReference type="ARBA" id="ARBA00023015"/>
    </source>
</evidence>
<keyword evidence="1" id="KW-0805">Transcription regulation</keyword>
<dbReference type="Proteomes" id="UP001409585">
    <property type="component" value="Unassembled WGS sequence"/>
</dbReference>
<keyword evidence="2" id="KW-0238">DNA-binding</keyword>
<keyword evidence="3" id="KW-0804">Transcription</keyword>
<evidence type="ECO:0000313" key="5">
    <source>
        <dbReference type="Proteomes" id="UP001409585"/>
    </source>
</evidence>
<dbReference type="GO" id="GO:0003677">
    <property type="term" value="F:DNA binding"/>
    <property type="evidence" value="ECO:0007669"/>
    <property type="project" value="UniProtKB-KW"/>
</dbReference>
<evidence type="ECO:0000256" key="3">
    <source>
        <dbReference type="ARBA" id="ARBA00023163"/>
    </source>
</evidence>
<dbReference type="InterPro" id="IPR036390">
    <property type="entry name" value="WH_DNA-bd_sf"/>
</dbReference>
<dbReference type="AlphaFoldDB" id="A0AAV3U3T3"/>
<protein>
    <recommendedName>
        <fullName evidence="6">HTH-type transcriptional regulator</fullName>
    </recommendedName>
</protein>
<sequence>MSNDNLNEAEMQFVNAFSALLAPWGLAPATGKVLGFLFLKQKPVSVDEIAGALKMSRVGAWNSAKGLEAFGHIRSTTLSGTKKVLYSPSSDYSAVLVQQAQLIGSVGNLLRNCAENIAEDSEAMDALSKRAHVYTALCHSMITKLEELMAEVSKG</sequence>
<reference evidence="5" key="1">
    <citation type="journal article" date="2019" name="Int. J. Syst. Evol. Microbiol.">
        <title>The Global Catalogue of Microorganisms (GCM) 10K type strain sequencing project: providing services to taxonomists for standard genome sequencing and annotation.</title>
        <authorList>
            <consortium name="The Broad Institute Genomics Platform"/>
            <consortium name="The Broad Institute Genome Sequencing Center for Infectious Disease"/>
            <person name="Wu L."/>
            <person name="Ma J."/>
        </authorList>
    </citation>
    <scope>NUCLEOTIDE SEQUENCE [LARGE SCALE GENOMIC DNA]</scope>
    <source>
        <strain evidence="5">JCM 19134</strain>
    </source>
</reference>
<dbReference type="InterPro" id="IPR036388">
    <property type="entry name" value="WH-like_DNA-bd_sf"/>
</dbReference>
<proteinExistence type="predicted"/>
<dbReference type="Gene3D" id="1.10.10.10">
    <property type="entry name" value="Winged helix-like DNA-binding domain superfamily/Winged helix DNA-binding domain"/>
    <property type="match status" value="1"/>
</dbReference>
<keyword evidence="5" id="KW-1185">Reference proteome</keyword>
<name>A0AAV3U3T3_9ALTE</name>
<accession>A0AAV3U3T3</accession>
<evidence type="ECO:0000313" key="4">
    <source>
        <dbReference type="EMBL" id="GAA4946005.1"/>
    </source>
</evidence>
<organism evidence="4 5">
    <name type="scientific">Halioxenophilus aromaticivorans</name>
    <dbReference type="NCBI Taxonomy" id="1306992"/>
    <lineage>
        <taxon>Bacteria</taxon>
        <taxon>Pseudomonadati</taxon>
        <taxon>Pseudomonadota</taxon>
        <taxon>Gammaproteobacteria</taxon>
        <taxon>Alteromonadales</taxon>
        <taxon>Alteromonadaceae</taxon>
        <taxon>Halioxenophilus</taxon>
    </lineage>
</organism>